<dbReference type="NCBIfam" id="NF009905">
    <property type="entry name" value="PRK13368.1"/>
    <property type="match status" value="1"/>
</dbReference>
<dbReference type="GO" id="GO:0016020">
    <property type="term" value="C:membrane"/>
    <property type="evidence" value="ECO:0007669"/>
    <property type="project" value="UniProtKB-SubCell"/>
</dbReference>
<comment type="similarity">
    <text evidence="5">Belongs to the KdsB family.</text>
</comment>
<dbReference type="GO" id="GO:0008690">
    <property type="term" value="F:3-deoxy-manno-octulosonate cytidylyltransferase activity"/>
    <property type="evidence" value="ECO:0007669"/>
    <property type="project" value="UniProtKB-UniRule"/>
</dbReference>
<evidence type="ECO:0000256" key="5">
    <source>
        <dbReference type="HAMAP-Rule" id="MF_00057"/>
    </source>
</evidence>
<keyword evidence="5" id="KW-0963">Cytoplasm</keyword>
<comment type="catalytic activity">
    <reaction evidence="5">
        <text>3-deoxy-alpha-D-manno-oct-2-ulosonate + CTP = CMP-3-deoxy-beta-D-manno-octulosonate + diphosphate</text>
        <dbReference type="Rhea" id="RHEA:23448"/>
        <dbReference type="ChEBI" id="CHEBI:33019"/>
        <dbReference type="ChEBI" id="CHEBI:37563"/>
        <dbReference type="ChEBI" id="CHEBI:85986"/>
        <dbReference type="ChEBI" id="CHEBI:85987"/>
        <dbReference type="EC" id="2.7.7.38"/>
    </reaction>
</comment>
<organism evidence="6 7">
    <name type="scientific">Methylohalomonas lacus</name>
    <dbReference type="NCBI Taxonomy" id="398773"/>
    <lineage>
        <taxon>Bacteria</taxon>
        <taxon>Pseudomonadati</taxon>
        <taxon>Pseudomonadota</taxon>
        <taxon>Gammaproteobacteria</taxon>
        <taxon>Methylohalomonadales</taxon>
        <taxon>Methylohalomonadaceae</taxon>
        <taxon>Methylohalomonas</taxon>
    </lineage>
</organism>
<gene>
    <name evidence="5" type="primary">kdsB</name>
    <name evidence="6" type="ORF">J2T55_000764</name>
</gene>
<name>A0AAE3HI49_9GAMM</name>
<keyword evidence="3 5" id="KW-0548">Nucleotidyltransferase</keyword>
<dbReference type="InterPro" id="IPR003329">
    <property type="entry name" value="Cytidylyl_trans"/>
</dbReference>
<evidence type="ECO:0000256" key="1">
    <source>
        <dbReference type="ARBA" id="ARBA00004370"/>
    </source>
</evidence>
<dbReference type="InterPro" id="IPR004528">
    <property type="entry name" value="KdsB"/>
</dbReference>
<comment type="caution">
    <text evidence="6">The sequence shown here is derived from an EMBL/GenBank/DDBJ whole genome shotgun (WGS) entry which is preliminary data.</text>
</comment>
<evidence type="ECO:0000256" key="4">
    <source>
        <dbReference type="ARBA" id="ARBA00022985"/>
    </source>
</evidence>
<dbReference type="NCBIfam" id="TIGR00466">
    <property type="entry name" value="kdsB"/>
    <property type="match status" value="1"/>
</dbReference>
<comment type="subcellular location">
    <subcellularLocation>
        <location evidence="5">Cytoplasm</location>
    </subcellularLocation>
    <subcellularLocation>
        <location evidence="1">Membrane</location>
    </subcellularLocation>
</comment>
<dbReference type="AlphaFoldDB" id="A0AAE3HI49"/>
<keyword evidence="4 5" id="KW-0448">Lipopolysaccharide biosynthesis</keyword>
<dbReference type="InterPro" id="IPR029044">
    <property type="entry name" value="Nucleotide-diphossugar_trans"/>
</dbReference>
<dbReference type="PANTHER" id="PTHR42866:SF2">
    <property type="entry name" value="3-DEOXY-MANNO-OCTULOSONATE CYTIDYLYLTRANSFERASE, MITOCHONDRIAL"/>
    <property type="match status" value="1"/>
</dbReference>
<protein>
    <recommendedName>
        <fullName evidence="5">3-deoxy-manno-octulosonate cytidylyltransferase</fullName>
        <ecNumber evidence="5">2.7.7.38</ecNumber>
    </recommendedName>
    <alternativeName>
        <fullName evidence="5">CMP-2-keto-3-deoxyoctulosonic acid synthase</fullName>
        <shortName evidence="5">CKS</shortName>
        <shortName evidence="5">CMP-KDO synthase</shortName>
    </alternativeName>
</protein>
<dbReference type="GO" id="GO:0005829">
    <property type="term" value="C:cytosol"/>
    <property type="evidence" value="ECO:0007669"/>
    <property type="project" value="TreeGrafter"/>
</dbReference>
<dbReference type="NCBIfam" id="NF003950">
    <property type="entry name" value="PRK05450.1-3"/>
    <property type="match status" value="1"/>
</dbReference>
<evidence type="ECO:0000256" key="3">
    <source>
        <dbReference type="ARBA" id="ARBA00022695"/>
    </source>
</evidence>
<evidence type="ECO:0000256" key="2">
    <source>
        <dbReference type="ARBA" id="ARBA00022679"/>
    </source>
</evidence>
<dbReference type="CDD" id="cd02517">
    <property type="entry name" value="CMP-KDO-Synthetase"/>
    <property type="match status" value="1"/>
</dbReference>
<dbReference type="GO" id="GO:0009103">
    <property type="term" value="P:lipopolysaccharide biosynthetic process"/>
    <property type="evidence" value="ECO:0007669"/>
    <property type="project" value="UniProtKB-UniRule"/>
</dbReference>
<dbReference type="PANTHER" id="PTHR42866">
    <property type="entry name" value="3-DEOXY-MANNO-OCTULOSONATE CYTIDYLYLTRANSFERASE"/>
    <property type="match status" value="1"/>
</dbReference>
<accession>A0AAE3HI49</accession>
<dbReference type="Gene3D" id="3.90.550.10">
    <property type="entry name" value="Spore Coat Polysaccharide Biosynthesis Protein SpsA, Chain A"/>
    <property type="match status" value="1"/>
</dbReference>
<dbReference type="RefSeq" id="WP_259054344.1">
    <property type="nucleotide sequence ID" value="NZ_JANUCT010000004.1"/>
</dbReference>
<keyword evidence="7" id="KW-1185">Reference proteome</keyword>
<reference evidence="6" key="1">
    <citation type="submission" date="2022-08" db="EMBL/GenBank/DDBJ databases">
        <title>Genomic Encyclopedia of Type Strains, Phase III (KMG-III): the genomes of soil and plant-associated and newly described type strains.</title>
        <authorList>
            <person name="Whitman W."/>
        </authorList>
    </citation>
    <scope>NUCLEOTIDE SEQUENCE</scope>
    <source>
        <strain evidence="6">HMT 1</strain>
    </source>
</reference>
<dbReference type="Pfam" id="PF02348">
    <property type="entry name" value="CTP_transf_3"/>
    <property type="match status" value="1"/>
</dbReference>
<proteinExistence type="inferred from homology"/>
<dbReference type="SUPFAM" id="SSF53448">
    <property type="entry name" value="Nucleotide-diphospho-sugar transferases"/>
    <property type="match status" value="1"/>
</dbReference>
<dbReference type="HAMAP" id="MF_00057">
    <property type="entry name" value="KdsB"/>
    <property type="match status" value="1"/>
</dbReference>
<dbReference type="FunFam" id="3.90.550.10:FF:000011">
    <property type="entry name" value="3-deoxy-manno-octulosonate cytidylyltransferase"/>
    <property type="match status" value="1"/>
</dbReference>
<dbReference type="NCBIfam" id="NF003952">
    <property type="entry name" value="PRK05450.1-5"/>
    <property type="match status" value="1"/>
</dbReference>
<evidence type="ECO:0000313" key="7">
    <source>
        <dbReference type="Proteomes" id="UP001204445"/>
    </source>
</evidence>
<dbReference type="GO" id="GO:0033468">
    <property type="term" value="P:CMP-keto-3-deoxy-D-manno-octulosonic acid biosynthetic process"/>
    <property type="evidence" value="ECO:0007669"/>
    <property type="project" value="UniProtKB-UniRule"/>
</dbReference>
<keyword evidence="2 5" id="KW-0808">Transferase</keyword>
<dbReference type="EMBL" id="JANUCT010000004">
    <property type="protein sequence ID" value="MCS3902760.1"/>
    <property type="molecule type" value="Genomic_DNA"/>
</dbReference>
<comment type="function">
    <text evidence="5">Activates KDO (a required 8-carbon sugar) for incorporation into bacterial lipopolysaccharide in Gram-negative bacteria.</text>
</comment>
<evidence type="ECO:0000313" key="6">
    <source>
        <dbReference type="EMBL" id="MCS3902760.1"/>
    </source>
</evidence>
<dbReference type="Proteomes" id="UP001204445">
    <property type="component" value="Unassembled WGS sequence"/>
</dbReference>
<sequence length="241" mass="26096">MAYQIIIPARYASTRLPGKPLLDINGRCLLQHVHEAALASGAESVIIATDDERIRATAAGFGARVCMTRADHASGSERLAEVVEQLQLPDDAIIVNLQGDEFGMPTVLLDQVAELLAATTDAAIATLCEPIDNDADYHNPHIVKVVMDRRGRALYFSRAPIPWSDGSALGAMRHIGLYAYRSGFLRRYVQMPASPLEQSERLEQLRALDAGATIQLATAVQKPGLGIDTAADLERARQRAG</sequence>
<comment type="pathway">
    <text evidence="5">Nucleotide-sugar biosynthesis; CMP-3-deoxy-D-manno-octulosonate biosynthesis; CMP-3-deoxy-D-manno-octulosonate from 3-deoxy-D-manno-octulosonate and CTP: step 1/1.</text>
</comment>
<dbReference type="EC" id="2.7.7.38" evidence="5"/>